<evidence type="ECO:0000259" key="13">
    <source>
        <dbReference type="Pfam" id="PF07731"/>
    </source>
</evidence>
<dbReference type="FunFam" id="2.60.40.420:FF:000022">
    <property type="entry name" value="FET5p Multicopper oxidase"/>
    <property type="match status" value="1"/>
</dbReference>
<evidence type="ECO:0000256" key="2">
    <source>
        <dbReference type="ARBA" id="ARBA00010609"/>
    </source>
</evidence>
<keyword evidence="7" id="KW-0186">Copper</keyword>
<feature type="region of interest" description="Disordered" evidence="9">
    <location>
        <begin position="615"/>
        <end position="638"/>
    </location>
</feature>
<dbReference type="AlphaFoldDB" id="A0A1E4TYW6"/>
<keyword evidence="3" id="KW-0410">Iron transport</keyword>
<keyword evidence="8" id="KW-0325">Glycoprotein</keyword>
<dbReference type="InterPro" id="IPR033138">
    <property type="entry name" value="Cu_oxidase_CS"/>
</dbReference>
<evidence type="ECO:0000313" key="15">
    <source>
        <dbReference type="EMBL" id="ODV96931.1"/>
    </source>
</evidence>
<dbReference type="InterPro" id="IPR001117">
    <property type="entry name" value="Cu-oxidase_2nd"/>
</dbReference>
<dbReference type="STRING" id="669874.A0A1E4TYW6"/>
<dbReference type="CDD" id="cd13851">
    <property type="entry name" value="CuRO_1_Fet3p"/>
    <property type="match status" value="1"/>
</dbReference>
<evidence type="ECO:0000313" key="16">
    <source>
        <dbReference type="Proteomes" id="UP000094236"/>
    </source>
</evidence>
<feature type="domain" description="Plastocyanin-like" evidence="12">
    <location>
        <begin position="154"/>
        <end position="298"/>
    </location>
</feature>
<dbReference type="PROSITE" id="PS00080">
    <property type="entry name" value="MULTICOPPER_OXIDASE2"/>
    <property type="match status" value="1"/>
</dbReference>
<dbReference type="SUPFAM" id="SSF49503">
    <property type="entry name" value="Cupredoxins"/>
    <property type="match status" value="3"/>
</dbReference>
<dbReference type="GO" id="GO:0046688">
    <property type="term" value="P:response to copper ion"/>
    <property type="evidence" value="ECO:0007669"/>
    <property type="project" value="EnsemblFungi"/>
</dbReference>
<dbReference type="InterPro" id="IPR045087">
    <property type="entry name" value="Cu-oxidase_fam"/>
</dbReference>
<evidence type="ECO:0008006" key="17">
    <source>
        <dbReference type="Google" id="ProtNLM"/>
    </source>
</evidence>
<evidence type="ECO:0000256" key="7">
    <source>
        <dbReference type="ARBA" id="ARBA00023008"/>
    </source>
</evidence>
<evidence type="ECO:0000256" key="6">
    <source>
        <dbReference type="ARBA" id="ARBA00023002"/>
    </source>
</evidence>
<evidence type="ECO:0000256" key="1">
    <source>
        <dbReference type="ARBA" id="ARBA00001935"/>
    </source>
</evidence>
<keyword evidence="3" id="KW-0406">Ion transport</keyword>
<keyword evidence="5 11" id="KW-0732">Signal</keyword>
<evidence type="ECO:0000259" key="14">
    <source>
        <dbReference type="Pfam" id="PF07732"/>
    </source>
</evidence>
<name>A0A1E4TYW6_PACTA</name>
<evidence type="ECO:0000256" key="8">
    <source>
        <dbReference type="ARBA" id="ARBA00023180"/>
    </source>
</evidence>
<evidence type="ECO:0000256" key="4">
    <source>
        <dbReference type="ARBA" id="ARBA00022723"/>
    </source>
</evidence>
<dbReference type="PROSITE" id="PS00079">
    <property type="entry name" value="MULTICOPPER_OXIDASE1"/>
    <property type="match status" value="1"/>
</dbReference>
<dbReference type="EMBL" id="KV454012">
    <property type="protein sequence ID" value="ODV96931.1"/>
    <property type="molecule type" value="Genomic_DNA"/>
</dbReference>
<feature type="domain" description="Plastocyanin-like" evidence="14">
    <location>
        <begin position="28"/>
        <end position="144"/>
    </location>
</feature>
<dbReference type="Proteomes" id="UP000094236">
    <property type="component" value="Unassembled WGS sequence"/>
</dbReference>
<dbReference type="GO" id="GO:0033215">
    <property type="term" value="P:reductive iron assimilation"/>
    <property type="evidence" value="ECO:0007669"/>
    <property type="project" value="EnsemblFungi"/>
</dbReference>
<gene>
    <name evidence="15" type="ORF">PACTADRAFT_48721</name>
</gene>
<dbReference type="FunFam" id="2.60.40.420:FF:000024">
    <property type="entry name" value="FET5p Multicopper oxidase"/>
    <property type="match status" value="1"/>
</dbReference>
<keyword evidence="16" id="KW-1185">Reference proteome</keyword>
<evidence type="ECO:0000259" key="12">
    <source>
        <dbReference type="Pfam" id="PF00394"/>
    </source>
</evidence>
<dbReference type="PANTHER" id="PTHR11709:SF361">
    <property type="entry name" value="IRON TRANSPORT MULTICOPPER OXIDASE FET3"/>
    <property type="match status" value="1"/>
</dbReference>
<evidence type="ECO:0000256" key="11">
    <source>
        <dbReference type="SAM" id="SignalP"/>
    </source>
</evidence>
<feature type="signal peptide" evidence="11">
    <location>
        <begin position="1"/>
        <end position="19"/>
    </location>
</feature>
<feature type="chain" id="PRO_5009163433" description="Ferroxidase" evidence="11">
    <location>
        <begin position="20"/>
        <end position="638"/>
    </location>
</feature>
<dbReference type="InterPro" id="IPR044130">
    <property type="entry name" value="CuRO_2_Fet3-like"/>
</dbReference>
<keyword evidence="10" id="KW-0472">Membrane</keyword>
<dbReference type="InterPro" id="IPR011707">
    <property type="entry name" value="Cu-oxidase-like_N"/>
</dbReference>
<feature type="transmembrane region" description="Helical" evidence="10">
    <location>
        <begin position="555"/>
        <end position="576"/>
    </location>
</feature>
<dbReference type="GO" id="GO:0010106">
    <property type="term" value="P:cellular response to iron ion starvation"/>
    <property type="evidence" value="ECO:0007669"/>
    <property type="project" value="TreeGrafter"/>
</dbReference>
<comment type="cofactor">
    <cofactor evidence="1">
        <name>Cu cation</name>
        <dbReference type="ChEBI" id="CHEBI:23378"/>
    </cofactor>
</comment>
<dbReference type="GO" id="GO:0004322">
    <property type="term" value="F:ferroxidase activity"/>
    <property type="evidence" value="ECO:0007669"/>
    <property type="project" value="EnsemblFungi"/>
</dbReference>
<organism evidence="15 16">
    <name type="scientific">Pachysolen tannophilus NRRL Y-2460</name>
    <dbReference type="NCBI Taxonomy" id="669874"/>
    <lineage>
        <taxon>Eukaryota</taxon>
        <taxon>Fungi</taxon>
        <taxon>Dikarya</taxon>
        <taxon>Ascomycota</taxon>
        <taxon>Saccharomycotina</taxon>
        <taxon>Pichiomycetes</taxon>
        <taxon>Pachysolenaceae</taxon>
        <taxon>Pachysolen</taxon>
    </lineage>
</organism>
<keyword evidence="4" id="KW-0479">Metal-binding</keyword>
<dbReference type="InterPro" id="IPR002355">
    <property type="entry name" value="Cu_oxidase_Cu_BS"/>
</dbReference>
<keyword evidence="10" id="KW-1133">Transmembrane helix</keyword>
<sequence length="638" mass="71269">MLFKRLLTVLGAAVGFAAAETHTLYWNATWADANPDGYFERPVVSCNGTFPWPQVHINKGDTVLLYLTNGLGDHNTTVHFHGIFQHNSNEMDGPEMVNQCPIPDGETMLYNFTITDQAGAYWYHSHTRGQYADGFRGAFIIHDTDEEPFTYDEEVSVTIAEWYHDLSDPLIATFLNLYNPTGAEPIPQTLLFNDSYNCTWDVQPNTTYKLNIISTGFFVSQYFWIEDHNMTVVQIDGINVTPNTTDLLYITAAQRYTVLITTKDDTSQNYAIMQKMDEDMLDNEDTVISLNNTSTMSYDSSNGAVEQSYIDSYDSMMDDFYLEPVDAIEIYDDYDYLITIDVIMTNLDNGINYAFFNNITYTSPKVPTLTTVFTAGEEATNQIVYGTNTHAYVLQKDEIVQIVVNNQDTGKHPFHLHGHVFQVLERHESISDDDSPVGYNESDHAEWPQYPMRRDTFYVKPQSYFVIRFKADNPGVWFFHCHIEWHLIQGLAITLIEDPLSIQANQSLSDSYLSACEAAGVPTAGNAAGNTEDYLDLTGQNVQCKDLPAGFTARGIVALVFSCITGIVGCVVIGIYGMAEVHGIEKLVVEDLNVSVNDNDDNEDTGSQSVYDVEVAHTGDVDGETGSASGNSSSARKV</sequence>
<dbReference type="GO" id="GO:0005381">
    <property type="term" value="F:iron ion transmembrane transporter activity"/>
    <property type="evidence" value="ECO:0007669"/>
    <property type="project" value="EnsemblFungi"/>
</dbReference>
<evidence type="ECO:0000256" key="10">
    <source>
        <dbReference type="SAM" id="Phobius"/>
    </source>
</evidence>
<dbReference type="OrthoDB" id="2121828at2759"/>
<dbReference type="InterPro" id="IPR011706">
    <property type="entry name" value="Cu-oxidase_C"/>
</dbReference>
<dbReference type="CDD" id="cd13877">
    <property type="entry name" value="CuRO_2_Fet3p_like"/>
    <property type="match status" value="1"/>
</dbReference>
<dbReference type="GO" id="GO:0006878">
    <property type="term" value="P:intracellular copper ion homeostasis"/>
    <property type="evidence" value="ECO:0007669"/>
    <property type="project" value="EnsemblFungi"/>
</dbReference>
<dbReference type="PANTHER" id="PTHR11709">
    <property type="entry name" value="MULTI-COPPER OXIDASE"/>
    <property type="match status" value="1"/>
</dbReference>
<protein>
    <recommendedName>
        <fullName evidence="17">Ferroxidase</fullName>
    </recommendedName>
</protein>
<keyword evidence="3" id="KW-0813">Transport</keyword>
<dbReference type="GO" id="GO:1901684">
    <property type="term" value="P:arsenate ion transmembrane transport"/>
    <property type="evidence" value="ECO:0007669"/>
    <property type="project" value="EnsemblFungi"/>
</dbReference>
<dbReference type="Pfam" id="PF00394">
    <property type="entry name" value="Cu-oxidase"/>
    <property type="match status" value="1"/>
</dbReference>
<keyword evidence="6" id="KW-0560">Oxidoreductase</keyword>
<dbReference type="GO" id="GO:0033573">
    <property type="term" value="C:high-affinity iron permease complex"/>
    <property type="evidence" value="ECO:0007669"/>
    <property type="project" value="EnsemblFungi"/>
</dbReference>
<dbReference type="Pfam" id="PF07732">
    <property type="entry name" value="Cu-oxidase_3"/>
    <property type="match status" value="1"/>
</dbReference>
<dbReference type="Gene3D" id="2.60.40.420">
    <property type="entry name" value="Cupredoxins - blue copper proteins"/>
    <property type="match status" value="3"/>
</dbReference>
<feature type="domain" description="Plastocyanin-like" evidence="13">
    <location>
        <begin position="361"/>
        <end position="499"/>
    </location>
</feature>
<proteinExistence type="inferred from homology"/>
<keyword evidence="10" id="KW-0812">Transmembrane</keyword>
<dbReference type="GO" id="GO:0005507">
    <property type="term" value="F:copper ion binding"/>
    <property type="evidence" value="ECO:0007669"/>
    <property type="project" value="InterPro"/>
</dbReference>
<evidence type="ECO:0000256" key="9">
    <source>
        <dbReference type="SAM" id="MobiDB-lite"/>
    </source>
</evidence>
<accession>A0A1E4TYW6</accession>
<comment type="similarity">
    <text evidence="2">Belongs to the multicopper oxidase family.</text>
</comment>
<dbReference type="InterPro" id="IPR008972">
    <property type="entry name" value="Cupredoxin"/>
</dbReference>
<feature type="compositionally biased region" description="Polar residues" evidence="9">
    <location>
        <begin position="626"/>
        <end position="638"/>
    </location>
</feature>
<reference evidence="16" key="1">
    <citation type="submission" date="2016-05" db="EMBL/GenBank/DDBJ databases">
        <title>Comparative genomics of biotechnologically important yeasts.</title>
        <authorList>
            <consortium name="DOE Joint Genome Institute"/>
            <person name="Riley R."/>
            <person name="Haridas S."/>
            <person name="Wolfe K.H."/>
            <person name="Lopes M.R."/>
            <person name="Hittinger C.T."/>
            <person name="Goker M."/>
            <person name="Salamov A."/>
            <person name="Wisecaver J."/>
            <person name="Long T.M."/>
            <person name="Aerts A.L."/>
            <person name="Barry K."/>
            <person name="Choi C."/>
            <person name="Clum A."/>
            <person name="Coughlan A.Y."/>
            <person name="Deshpande S."/>
            <person name="Douglass A.P."/>
            <person name="Hanson S.J."/>
            <person name="Klenk H.-P."/>
            <person name="Labutti K."/>
            <person name="Lapidus A."/>
            <person name="Lindquist E."/>
            <person name="Lipzen A."/>
            <person name="Meier-Kolthoff J.P."/>
            <person name="Ohm R.A."/>
            <person name="Otillar R.P."/>
            <person name="Pangilinan J."/>
            <person name="Peng Y."/>
            <person name="Rokas A."/>
            <person name="Rosa C.A."/>
            <person name="Scheuner C."/>
            <person name="Sibirny A.A."/>
            <person name="Slot J.C."/>
            <person name="Stielow J.B."/>
            <person name="Sun H."/>
            <person name="Kurtzman C.P."/>
            <person name="Blackwell M."/>
            <person name="Grigoriev I.V."/>
            <person name="Jeffries T.W."/>
        </authorList>
    </citation>
    <scope>NUCLEOTIDE SEQUENCE [LARGE SCALE GENOMIC DNA]</scope>
    <source>
        <strain evidence="16">NRRL Y-2460</strain>
    </source>
</reference>
<dbReference type="CDD" id="cd13899">
    <property type="entry name" value="CuRO_3_Fet3p"/>
    <property type="match status" value="1"/>
</dbReference>
<dbReference type="Pfam" id="PF07731">
    <property type="entry name" value="Cu-oxidase_2"/>
    <property type="match status" value="1"/>
</dbReference>
<evidence type="ECO:0000256" key="3">
    <source>
        <dbReference type="ARBA" id="ARBA00022496"/>
    </source>
</evidence>
<keyword evidence="3" id="KW-0408">Iron</keyword>
<evidence type="ECO:0000256" key="5">
    <source>
        <dbReference type="ARBA" id="ARBA00022729"/>
    </source>
</evidence>